<comment type="caution">
    <text evidence="2">The sequence shown here is derived from an EMBL/GenBank/DDBJ whole genome shotgun (WGS) entry which is preliminary data.</text>
</comment>
<reference evidence="3" key="1">
    <citation type="journal article" date="2019" name="Int. J. Syst. Evol. Microbiol.">
        <title>The Global Catalogue of Microorganisms (GCM) 10K type strain sequencing project: providing services to taxonomists for standard genome sequencing and annotation.</title>
        <authorList>
            <consortium name="The Broad Institute Genomics Platform"/>
            <consortium name="The Broad Institute Genome Sequencing Center for Infectious Disease"/>
            <person name="Wu L."/>
            <person name="Ma J."/>
        </authorList>
    </citation>
    <scope>NUCLEOTIDE SEQUENCE [LARGE SCALE GENOMIC DNA]</scope>
    <source>
        <strain evidence="3">JCM 17919</strain>
    </source>
</reference>
<gene>
    <name evidence="2" type="ORF">GCM10023184_19610</name>
</gene>
<accession>A0ABP8GS78</accession>
<organism evidence="2 3">
    <name type="scientific">Flaviaesturariibacter amylovorans</name>
    <dbReference type="NCBI Taxonomy" id="1084520"/>
    <lineage>
        <taxon>Bacteria</taxon>
        <taxon>Pseudomonadati</taxon>
        <taxon>Bacteroidota</taxon>
        <taxon>Chitinophagia</taxon>
        <taxon>Chitinophagales</taxon>
        <taxon>Chitinophagaceae</taxon>
        <taxon>Flaviaestuariibacter</taxon>
    </lineage>
</organism>
<proteinExistence type="predicted"/>
<dbReference type="EMBL" id="BAABGY010000007">
    <property type="protein sequence ID" value="GAA4329212.1"/>
    <property type="molecule type" value="Genomic_DNA"/>
</dbReference>
<evidence type="ECO:0000313" key="2">
    <source>
        <dbReference type="EMBL" id="GAA4329212.1"/>
    </source>
</evidence>
<keyword evidence="3" id="KW-1185">Reference proteome</keyword>
<feature type="region of interest" description="Disordered" evidence="1">
    <location>
        <begin position="1"/>
        <end position="21"/>
    </location>
</feature>
<evidence type="ECO:0000256" key="1">
    <source>
        <dbReference type="SAM" id="MobiDB-lite"/>
    </source>
</evidence>
<dbReference type="Proteomes" id="UP001501725">
    <property type="component" value="Unassembled WGS sequence"/>
</dbReference>
<protein>
    <submittedName>
        <fullName evidence="2">Uncharacterized protein</fullName>
    </submittedName>
</protein>
<evidence type="ECO:0000313" key="3">
    <source>
        <dbReference type="Proteomes" id="UP001501725"/>
    </source>
</evidence>
<name>A0ABP8GS78_9BACT</name>
<feature type="compositionally biased region" description="Basic and acidic residues" evidence="1">
    <location>
        <begin position="1"/>
        <end position="12"/>
    </location>
</feature>
<sequence length="69" mass="7874">MRRIEKKGDLSRKPPLRQAGDHFPVIAATAIGAKPVPRPRDTEKFARPHFWGIAAAGIVFLLRRLWCVW</sequence>